<name>A0A369W6E9_9HYPH</name>
<organism evidence="2 3">
    <name type="scientific">Pelagibacterium lacus</name>
    <dbReference type="NCBI Taxonomy" id="2282655"/>
    <lineage>
        <taxon>Bacteria</taxon>
        <taxon>Pseudomonadati</taxon>
        <taxon>Pseudomonadota</taxon>
        <taxon>Alphaproteobacteria</taxon>
        <taxon>Hyphomicrobiales</taxon>
        <taxon>Devosiaceae</taxon>
        <taxon>Pelagibacterium</taxon>
    </lineage>
</organism>
<keyword evidence="2" id="KW-0282">Flagellum</keyword>
<reference evidence="3" key="1">
    <citation type="submission" date="2018-07" db="EMBL/GenBank/DDBJ databases">
        <authorList>
            <person name="Liu B.-T."/>
            <person name="Du Z."/>
        </authorList>
    </citation>
    <scope>NUCLEOTIDE SEQUENCE [LARGE SCALE GENOMIC DNA]</scope>
    <source>
        <strain evidence="3">XYN52</strain>
    </source>
</reference>
<feature type="region of interest" description="Disordered" evidence="1">
    <location>
        <begin position="1"/>
        <end position="32"/>
    </location>
</feature>
<dbReference type="InterPro" id="IPR019704">
    <property type="entry name" value="Flagellar_assmbl_FliX_class2"/>
</dbReference>
<gene>
    <name evidence="2" type="ORF">DVH29_02380</name>
</gene>
<proteinExistence type="predicted"/>
<evidence type="ECO:0000313" key="2">
    <source>
        <dbReference type="EMBL" id="RDE10254.1"/>
    </source>
</evidence>
<sequence>MESNRMRIDGTGRIHSTNRQAGPARAGAGGEAFRPEAERMAVRSHAAGASVAAAGIDALLALQAVDDATTGRRKAVRRGNQLLDALEDMQTDLLLGRVGEGRLNRAVALLRQAKTATEPGLDALLADIELRVRVELAKLGQYPAL</sequence>
<evidence type="ECO:0000313" key="3">
    <source>
        <dbReference type="Proteomes" id="UP000253759"/>
    </source>
</evidence>
<comment type="caution">
    <text evidence="2">The sequence shown here is derived from an EMBL/GenBank/DDBJ whole genome shotgun (WGS) entry which is preliminary data.</text>
</comment>
<dbReference type="GO" id="GO:0044781">
    <property type="term" value="P:bacterial-type flagellum organization"/>
    <property type="evidence" value="ECO:0007669"/>
    <property type="project" value="InterPro"/>
</dbReference>
<dbReference type="Proteomes" id="UP000253759">
    <property type="component" value="Unassembled WGS sequence"/>
</dbReference>
<keyword evidence="2" id="KW-0969">Cilium</keyword>
<dbReference type="AlphaFoldDB" id="A0A369W6E9"/>
<keyword evidence="2" id="KW-0966">Cell projection</keyword>
<accession>A0A369W6E9</accession>
<dbReference type="Pfam" id="PF10768">
    <property type="entry name" value="FliX"/>
    <property type="match status" value="1"/>
</dbReference>
<dbReference type="EMBL" id="QQNH01000002">
    <property type="protein sequence ID" value="RDE10254.1"/>
    <property type="molecule type" value="Genomic_DNA"/>
</dbReference>
<keyword evidence="3" id="KW-1185">Reference proteome</keyword>
<feature type="compositionally biased region" description="Basic and acidic residues" evidence="1">
    <location>
        <begin position="1"/>
        <end position="12"/>
    </location>
</feature>
<protein>
    <submittedName>
        <fullName evidence="2">Flagellar assembly regulator FliX</fullName>
    </submittedName>
</protein>
<evidence type="ECO:0000256" key="1">
    <source>
        <dbReference type="SAM" id="MobiDB-lite"/>
    </source>
</evidence>